<dbReference type="PANTHER" id="PTHR48043">
    <property type="entry name" value="EG:EG0003.4 PROTEIN-RELATED"/>
    <property type="match status" value="1"/>
</dbReference>
<keyword evidence="3 4" id="KW-0808">Transferase</keyword>
<gene>
    <name evidence="6" type="ORF">CEUTPL_LOCUS2893</name>
</gene>
<evidence type="ECO:0000313" key="6">
    <source>
        <dbReference type="EMBL" id="CAG9762209.1"/>
    </source>
</evidence>
<dbReference type="PANTHER" id="PTHR48043:SF159">
    <property type="entry name" value="EG:EG0003.4 PROTEIN-RELATED"/>
    <property type="match status" value="1"/>
</dbReference>
<dbReference type="InterPro" id="IPR002213">
    <property type="entry name" value="UDP_glucos_trans"/>
</dbReference>
<dbReference type="GO" id="GO:0015020">
    <property type="term" value="F:glucuronosyltransferase activity"/>
    <property type="evidence" value="ECO:0007669"/>
    <property type="project" value="UniProtKB-EC"/>
</dbReference>
<keyword evidence="5" id="KW-0732">Signal</keyword>
<keyword evidence="5" id="KW-1133">Transmembrane helix</keyword>
<dbReference type="Proteomes" id="UP001152799">
    <property type="component" value="Chromosome 11"/>
</dbReference>
<feature type="signal peptide" evidence="5">
    <location>
        <begin position="1"/>
        <end position="17"/>
    </location>
</feature>
<evidence type="ECO:0000256" key="1">
    <source>
        <dbReference type="ARBA" id="ARBA00009995"/>
    </source>
</evidence>
<comment type="catalytic activity">
    <reaction evidence="5">
        <text>glucuronate acceptor + UDP-alpha-D-glucuronate = acceptor beta-D-glucuronoside + UDP + H(+)</text>
        <dbReference type="Rhea" id="RHEA:21032"/>
        <dbReference type="ChEBI" id="CHEBI:15378"/>
        <dbReference type="ChEBI" id="CHEBI:58052"/>
        <dbReference type="ChEBI" id="CHEBI:58223"/>
        <dbReference type="ChEBI" id="CHEBI:132367"/>
        <dbReference type="ChEBI" id="CHEBI:132368"/>
        <dbReference type="EC" id="2.4.1.17"/>
    </reaction>
</comment>
<feature type="chain" id="PRO_5040539521" description="UDP-glucuronosyltransferase" evidence="5">
    <location>
        <begin position="18"/>
        <end position="525"/>
    </location>
</feature>
<dbReference type="AlphaFoldDB" id="A0A9N9MHZ9"/>
<organism evidence="6 7">
    <name type="scientific">Ceutorhynchus assimilis</name>
    <name type="common">cabbage seed weevil</name>
    <dbReference type="NCBI Taxonomy" id="467358"/>
    <lineage>
        <taxon>Eukaryota</taxon>
        <taxon>Metazoa</taxon>
        <taxon>Ecdysozoa</taxon>
        <taxon>Arthropoda</taxon>
        <taxon>Hexapoda</taxon>
        <taxon>Insecta</taxon>
        <taxon>Pterygota</taxon>
        <taxon>Neoptera</taxon>
        <taxon>Endopterygota</taxon>
        <taxon>Coleoptera</taxon>
        <taxon>Polyphaga</taxon>
        <taxon>Cucujiformia</taxon>
        <taxon>Curculionidae</taxon>
        <taxon>Ceutorhynchinae</taxon>
        <taxon>Ceutorhynchus</taxon>
    </lineage>
</organism>
<evidence type="ECO:0000256" key="5">
    <source>
        <dbReference type="RuleBase" id="RU362059"/>
    </source>
</evidence>
<sequence>MWLNYIFLVFFLKTTQSGRILCIYQMPAVSHQATFKPISRELSLRGHEVIVVTPHPINDPRFVNLTEIDTSGPTYEIIHRHGFEFFMSKELPVQSKIPKIFRMYNEFAHAILGNEEFRKIYTDESQKFDLIISQIYVSPIMYALSAKLKAPIIGVSSMGGWTGTHFAIGNHNPPSIYSEMFLPYNGGDLTFYERIKSTLYYLWTRYYVNFVAMPKWDSIAKQYLGENLPYLADIERNVSALFLNINAILYTPRPMVPTVVSLSFMHIQPPKPLPEDIKQEIESSKNGVIYFSLGSNVKSVNIPEKVRELLMTVFKELPYKVLWKFEKPELAGKPKNVVIRKWLPQQDVLAHPKVKVFISQCGLQSTEEAIAREMPMVGIPFIADQEMNSIRLARWGVLRHINYLNTTKEELIGAIKDVAENPKYKQNMKKLKNLMQDEPMTGLEKAIWWAEYVIRHKGTKHLRSPTVDIEWYKYLLLDVCAFLLASLICVSFILVKLFKFMVRKFKRAQDKIKKSDYVPFSNEKK</sequence>
<proteinExistence type="inferred from homology"/>
<dbReference type="PROSITE" id="PS00375">
    <property type="entry name" value="UDPGT"/>
    <property type="match status" value="1"/>
</dbReference>
<dbReference type="OrthoDB" id="5835829at2759"/>
<dbReference type="InterPro" id="IPR050271">
    <property type="entry name" value="UDP-glycosyltransferase"/>
</dbReference>
<dbReference type="InterPro" id="IPR035595">
    <property type="entry name" value="UDP_glycos_trans_CS"/>
</dbReference>
<reference evidence="6" key="1">
    <citation type="submission" date="2022-01" db="EMBL/GenBank/DDBJ databases">
        <authorList>
            <person name="King R."/>
        </authorList>
    </citation>
    <scope>NUCLEOTIDE SEQUENCE</scope>
</reference>
<dbReference type="Gene3D" id="3.40.50.2000">
    <property type="entry name" value="Glycogen Phosphorylase B"/>
    <property type="match status" value="2"/>
</dbReference>
<evidence type="ECO:0000256" key="2">
    <source>
        <dbReference type="ARBA" id="ARBA00022676"/>
    </source>
</evidence>
<evidence type="ECO:0000256" key="3">
    <source>
        <dbReference type="ARBA" id="ARBA00022679"/>
    </source>
</evidence>
<comment type="similarity">
    <text evidence="1 4">Belongs to the UDP-glycosyltransferase family.</text>
</comment>
<evidence type="ECO:0000256" key="4">
    <source>
        <dbReference type="RuleBase" id="RU003718"/>
    </source>
</evidence>
<keyword evidence="7" id="KW-1185">Reference proteome</keyword>
<keyword evidence="5" id="KW-0472">Membrane</keyword>
<accession>A0A9N9MHZ9</accession>
<protein>
    <recommendedName>
        <fullName evidence="5">UDP-glucuronosyltransferase</fullName>
        <ecNumber evidence="5">2.4.1.17</ecNumber>
    </recommendedName>
</protein>
<name>A0A9N9MHZ9_9CUCU</name>
<keyword evidence="5" id="KW-0812">Transmembrane</keyword>
<keyword evidence="2 4" id="KW-0328">Glycosyltransferase</keyword>
<feature type="transmembrane region" description="Helical" evidence="5">
    <location>
        <begin position="471"/>
        <end position="498"/>
    </location>
</feature>
<comment type="subcellular location">
    <subcellularLocation>
        <location evidence="5">Membrane</location>
        <topology evidence="5">Single-pass membrane protein</topology>
    </subcellularLocation>
</comment>
<dbReference type="CDD" id="cd03784">
    <property type="entry name" value="GT1_Gtf-like"/>
    <property type="match status" value="1"/>
</dbReference>
<dbReference type="FunFam" id="3.40.50.2000:FF:000050">
    <property type="entry name" value="UDP-glucuronosyltransferase"/>
    <property type="match status" value="1"/>
</dbReference>
<dbReference type="SUPFAM" id="SSF53756">
    <property type="entry name" value="UDP-Glycosyltransferase/glycogen phosphorylase"/>
    <property type="match status" value="1"/>
</dbReference>
<dbReference type="EC" id="2.4.1.17" evidence="5"/>
<dbReference type="Pfam" id="PF00201">
    <property type="entry name" value="UDPGT"/>
    <property type="match status" value="1"/>
</dbReference>
<dbReference type="GO" id="GO:0016020">
    <property type="term" value="C:membrane"/>
    <property type="evidence" value="ECO:0007669"/>
    <property type="project" value="UniProtKB-SubCell"/>
</dbReference>
<dbReference type="EMBL" id="OU892287">
    <property type="protein sequence ID" value="CAG9762209.1"/>
    <property type="molecule type" value="Genomic_DNA"/>
</dbReference>
<evidence type="ECO:0000313" key="7">
    <source>
        <dbReference type="Proteomes" id="UP001152799"/>
    </source>
</evidence>